<dbReference type="InterPro" id="IPR011234">
    <property type="entry name" value="Fumarylacetoacetase-like_C"/>
</dbReference>
<reference evidence="4 6" key="2">
    <citation type="submission" date="2017-03" db="EMBL/GenBank/DDBJ databases">
        <authorList>
            <person name="Afonso C.L."/>
            <person name="Miller P.J."/>
            <person name="Scott M.A."/>
            <person name="Spackman E."/>
            <person name="Goraichik I."/>
            <person name="Dimitrov K.M."/>
            <person name="Suarez D.L."/>
            <person name="Swayne D.E."/>
        </authorList>
    </citation>
    <scope>NUCLEOTIDE SEQUENCE [LARGE SCALE GENOMIC DNA]</scope>
    <source>
        <strain evidence="4">8</strain>
        <strain evidence="6">8(6)</strain>
    </source>
</reference>
<sequence length="62" mass="6440">MLGDPVAALAWLVNELSAVDIGLEVGDFITTGTCSEPIPVEPGDSLSARFDDLGVVTCTFVD</sequence>
<dbReference type="GO" id="GO:0008684">
    <property type="term" value="F:2-oxopent-4-enoate hydratase activity"/>
    <property type="evidence" value="ECO:0007669"/>
    <property type="project" value="TreeGrafter"/>
</dbReference>
<name>A0A2A3YR06_BREAU</name>
<organism evidence="3 5">
    <name type="scientific">Brevibacterium aurantiacum</name>
    <dbReference type="NCBI Taxonomy" id="273384"/>
    <lineage>
        <taxon>Bacteria</taxon>
        <taxon>Bacillati</taxon>
        <taxon>Actinomycetota</taxon>
        <taxon>Actinomycetes</taxon>
        <taxon>Micrococcales</taxon>
        <taxon>Brevibacteriaceae</taxon>
        <taxon>Brevibacterium</taxon>
    </lineage>
</organism>
<dbReference type="PANTHER" id="PTHR30143">
    <property type="entry name" value="ACID HYDRATASE"/>
    <property type="match status" value="1"/>
</dbReference>
<gene>
    <name evidence="4" type="ORF">BAURA86_03860</name>
    <name evidence="3" type="ORF">CIK65_16715</name>
</gene>
<evidence type="ECO:0000256" key="1">
    <source>
        <dbReference type="ARBA" id="ARBA00023239"/>
    </source>
</evidence>
<accession>A0A2H1KYT7</accession>
<feature type="domain" description="Fumarylacetoacetase-like C-terminal" evidence="2">
    <location>
        <begin position="5"/>
        <end position="60"/>
    </location>
</feature>
<evidence type="ECO:0000313" key="3">
    <source>
        <dbReference type="EMBL" id="PCC41545.1"/>
    </source>
</evidence>
<keyword evidence="1" id="KW-0456">Lyase</keyword>
<dbReference type="AlphaFoldDB" id="A0A2A3YR06"/>
<reference evidence="3 5" key="1">
    <citation type="journal article" date="2017" name="Elife">
        <title>Extensive horizontal gene transfer in cheese-associated bacteria.</title>
        <authorList>
            <person name="Bonham K.S."/>
            <person name="Wolfe B.E."/>
            <person name="Dutton R.J."/>
        </authorList>
    </citation>
    <scope>NUCLEOTIDE SEQUENCE [LARGE SCALE GENOMIC DNA]</scope>
    <source>
        <strain evidence="3 5">962_8</strain>
    </source>
</reference>
<dbReference type="Proteomes" id="UP000218620">
    <property type="component" value="Unassembled WGS sequence"/>
</dbReference>
<dbReference type="Gene3D" id="3.90.850.10">
    <property type="entry name" value="Fumarylacetoacetase-like, C-terminal domain"/>
    <property type="match status" value="1"/>
</dbReference>
<evidence type="ECO:0000313" key="6">
    <source>
        <dbReference type="Proteomes" id="UP000234300"/>
    </source>
</evidence>
<evidence type="ECO:0000313" key="4">
    <source>
        <dbReference type="EMBL" id="SMY04887.1"/>
    </source>
</evidence>
<protein>
    <recommendedName>
        <fullName evidence="2">Fumarylacetoacetase-like C-terminal domain-containing protein</fullName>
    </recommendedName>
</protein>
<dbReference type="InterPro" id="IPR050772">
    <property type="entry name" value="Hydratase-Decarb/MhpD_sf"/>
</dbReference>
<evidence type="ECO:0000313" key="5">
    <source>
        <dbReference type="Proteomes" id="UP000218620"/>
    </source>
</evidence>
<dbReference type="RefSeq" id="WP_096178982.1">
    <property type="nucleotide sequence ID" value="NZ_FXZI01000024.1"/>
</dbReference>
<dbReference type="EMBL" id="FXZI01000024">
    <property type="protein sequence ID" value="SMY04887.1"/>
    <property type="molecule type" value="Genomic_DNA"/>
</dbReference>
<proteinExistence type="predicted"/>
<dbReference type="SUPFAM" id="SSF56529">
    <property type="entry name" value="FAH"/>
    <property type="match status" value="1"/>
</dbReference>
<dbReference type="Proteomes" id="UP000234300">
    <property type="component" value="Unassembled WGS sequence"/>
</dbReference>
<dbReference type="InterPro" id="IPR036663">
    <property type="entry name" value="Fumarylacetoacetase_C_sf"/>
</dbReference>
<dbReference type="EMBL" id="NRGQ01000027">
    <property type="protein sequence ID" value="PCC41545.1"/>
    <property type="molecule type" value="Genomic_DNA"/>
</dbReference>
<dbReference type="Pfam" id="PF01557">
    <property type="entry name" value="FAA_hydrolase"/>
    <property type="match status" value="1"/>
</dbReference>
<dbReference type="GO" id="GO:0005737">
    <property type="term" value="C:cytoplasm"/>
    <property type="evidence" value="ECO:0007669"/>
    <property type="project" value="TreeGrafter"/>
</dbReference>
<dbReference type="PANTHER" id="PTHR30143:SF0">
    <property type="entry name" value="2-KETO-4-PENTENOATE HYDRATASE"/>
    <property type="match status" value="1"/>
</dbReference>
<accession>A0A2A3YR06</accession>
<evidence type="ECO:0000259" key="2">
    <source>
        <dbReference type="Pfam" id="PF01557"/>
    </source>
</evidence>